<feature type="region of interest" description="Disordered" evidence="1">
    <location>
        <begin position="37"/>
        <end position="72"/>
    </location>
</feature>
<dbReference type="RefSeq" id="WP_211955501.1">
    <property type="nucleotide sequence ID" value="NZ_CAJPVI010000029.1"/>
</dbReference>
<dbReference type="Proteomes" id="UP000672657">
    <property type="component" value="Unassembled WGS sequence"/>
</dbReference>
<gene>
    <name evidence="2" type="ORF">LMG26411_04523</name>
</gene>
<evidence type="ECO:0000256" key="1">
    <source>
        <dbReference type="SAM" id="MobiDB-lite"/>
    </source>
</evidence>
<comment type="caution">
    <text evidence="2">The sequence shown here is derived from an EMBL/GenBank/DDBJ whole genome shotgun (WGS) entry which is preliminary data.</text>
</comment>
<protein>
    <submittedName>
        <fullName evidence="2">Uncharacterized protein</fullName>
    </submittedName>
</protein>
<evidence type="ECO:0000313" key="3">
    <source>
        <dbReference type="Proteomes" id="UP000672657"/>
    </source>
</evidence>
<proteinExistence type="predicted"/>
<organism evidence="2 3">
    <name type="scientific">Cupriavidus numazuensis</name>
    <dbReference type="NCBI Taxonomy" id="221992"/>
    <lineage>
        <taxon>Bacteria</taxon>
        <taxon>Pseudomonadati</taxon>
        <taxon>Pseudomonadota</taxon>
        <taxon>Betaproteobacteria</taxon>
        <taxon>Burkholderiales</taxon>
        <taxon>Burkholderiaceae</taxon>
        <taxon>Cupriavidus</taxon>
    </lineage>
</organism>
<name>A0ABM8TLS3_9BURK</name>
<accession>A0ABM8TLS3</accession>
<reference evidence="2 3" key="1">
    <citation type="submission" date="2021-03" db="EMBL/GenBank/DDBJ databases">
        <authorList>
            <person name="Peeters C."/>
        </authorList>
    </citation>
    <scope>NUCLEOTIDE SEQUENCE [LARGE SCALE GENOMIC DNA]</scope>
    <source>
        <strain evidence="2 3">LMG 26411</strain>
    </source>
</reference>
<dbReference type="EMBL" id="CAJPVI010000029">
    <property type="protein sequence ID" value="CAG2153961.1"/>
    <property type="molecule type" value="Genomic_DNA"/>
</dbReference>
<keyword evidence="3" id="KW-1185">Reference proteome</keyword>
<evidence type="ECO:0000313" key="2">
    <source>
        <dbReference type="EMBL" id="CAG2153961.1"/>
    </source>
</evidence>
<sequence>MQLKHVGIAVVMVGSALSTDGFQWMRTDHIDMPEVTARDSNAYADNDTDNDSARPGSFDPYTQGRRTGRFDPYTEGAARHAVDLLLTQRNT</sequence>